<feature type="compositionally biased region" description="Polar residues" evidence="6">
    <location>
        <begin position="926"/>
        <end position="936"/>
    </location>
</feature>
<dbReference type="InterPro" id="IPR030113">
    <property type="entry name" value="AFAP"/>
</dbReference>
<feature type="region of interest" description="Disordered" evidence="6">
    <location>
        <begin position="953"/>
        <end position="997"/>
    </location>
</feature>
<keyword evidence="2" id="KW-0963">Cytoplasm</keyword>
<evidence type="ECO:0000313" key="8">
    <source>
        <dbReference type="EMBL" id="OWF41086.1"/>
    </source>
</evidence>
<feature type="compositionally biased region" description="Polar residues" evidence="6">
    <location>
        <begin position="506"/>
        <end position="516"/>
    </location>
</feature>
<dbReference type="OrthoDB" id="5970758at2759"/>
<dbReference type="SMART" id="SM00233">
    <property type="entry name" value="PH"/>
    <property type="match status" value="2"/>
</dbReference>
<feature type="compositionally biased region" description="Basic and acidic residues" evidence="6">
    <location>
        <begin position="912"/>
        <end position="925"/>
    </location>
</feature>
<proteinExistence type="predicted"/>
<feature type="region of interest" description="Disordered" evidence="6">
    <location>
        <begin position="89"/>
        <end position="121"/>
    </location>
</feature>
<feature type="compositionally biased region" description="Basic and acidic residues" evidence="6">
    <location>
        <begin position="216"/>
        <end position="225"/>
    </location>
</feature>
<dbReference type="EMBL" id="NEDP02005424">
    <property type="protein sequence ID" value="OWF41086.1"/>
    <property type="molecule type" value="Genomic_DNA"/>
</dbReference>
<keyword evidence="4 5" id="KW-0175">Coiled coil</keyword>
<organism evidence="8 9">
    <name type="scientific">Mizuhopecten yessoensis</name>
    <name type="common">Japanese scallop</name>
    <name type="synonym">Patinopecten yessoensis</name>
    <dbReference type="NCBI Taxonomy" id="6573"/>
    <lineage>
        <taxon>Eukaryota</taxon>
        <taxon>Metazoa</taxon>
        <taxon>Spiralia</taxon>
        <taxon>Lophotrochozoa</taxon>
        <taxon>Mollusca</taxon>
        <taxon>Bivalvia</taxon>
        <taxon>Autobranchia</taxon>
        <taxon>Pteriomorphia</taxon>
        <taxon>Pectinida</taxon>
        <taxon>Pectinoidea</taxon>
        <taxon>Pectinidae</taxon>
        <taxon>Mizuhopecten</taxon>
    </lineage>
</organism>
<dbReference type="GO" id="GO:0017124">
    <property type="term" value="F:SH3 domain binding"/>
    <property type="evidence" value="ECO:0007669"/>
    <property type="project" value="TreeGrafter"/>
</dbReference>
<dbReference type="Gene3D" id="2.30.29.30">
    <property type="entry name" value="Pleckstrin-homology domain (PH domain)/Phosphotyrosine-binding domain (PTB)"/>
    <property type="match status" value="2"/>
</dbReference>
<dbReference type="PANTHER" id="PTHR14338">
    <property type="entry name" value="ACTIN FILAMENT-ASSOCIATED PROTEIN 1 FAMILY MEMBER"/>
    <property type="match status" value="1"/>
</dbReference>
<dbReference type="InterPro" id="IPR001849">
    <property type="entry name" value="PH_domain"/>
</dbReference>
<gene>
    <name evidence="8" type="ORF">KP79_PYT21027</name>
</gene>
<feature type="domain" description="PH" evidence="7">
    <location>
        <begin position="371"/>
        <end position="466"/>
    </location>
</feature>
<dbReference type="InterPro" id="IPR011993">
    <property type="entry name" value="PH-like_dom_sf"/>
</dbReference>
<feature type="compositionally biased region" description="Polar residues" evidence="6">
    <location>
        <begin position="985"/>
        <end position="997"/>
    </location>
</feature>
<feature type="compositionally biased region" description="Basic and acidic residues" evidence="6">
    <location>
        <begin position="272"/>
        <end position="281"/>
    </location>
</feature>
<accession>A0A210PX95</accession>
<feature type="compositionally biased region" description="Polar residues" evidence="6">
    <location>
        <begin position="780"/>
        <end position="800"/>
    </location>
</feature>
<evidence type="ECO:0000256" key="4">
    <source>
        <dbReference type="ARBA" id="ARBA00023054"/>
    </source>
</evidence>
<protein>
    <recommendedName>
        <fullName evidence="7">PH domain-containing protein</fullName>
    </recommendedName>
</protein>
<evidence type="ECO:0000256" key="3">
    <source>
        <dbReference type="ARBA" id="ARBA00022737"/>
    </source>
</evidence>
<feature type="region of interest" description="Disordered" evidence="6">
    <location>
        <begin position="854"/>
        <end position="887"/>
    </location>
</feature>
<sequence>MEKQFLNSHLSSSPEKLQQLRTQYPWISELLPGIEDFLCRVLAREELSGPAEELRLYFIERLDILKLPPSLPPRHSAGALDNIPVSPVKFSPVKEPSPPSPNRELPKSPSPKRDLVKSPSCPSNVVKDIIEDDFAAYQREISRALLAQNSDVITAEDDKEEDSEDEKGVKVYDDIDIDQILSETPEKTKRNADVIDETNLYEIPVLKRLPFQDENTDGKSDRDVLVDSTATEPSHVEKSDVMPPPPLPPPLPPRRERAVSDAQSRSSVGSILEDKPPDLPERPNLPSKSGILKHDSKSEKSLDTMDEMDNCDGTSYESYEEEYQQQDLDAMNKFNIKLPKPLKKSKRNQKTTKSRSSKEWDIALPFGCLEEVTLSGELQYKGKLSWTRKLVALTEGRMVCYKPDKADSKPAVVINLTGYDAKFAERDNHRGFDIRLMHPAMEMHHFLTDFKDWASMWCEYVNNMAQGKTPPGQYHHLARTSTFTGLAASHVYGSKTDIGHSVSNLSTCSSDNQEFDPSSLKRRKRKHSRKVSRMGSIAFRATQFFENIGKKPTTKKSSSFYSPSGMSLGDLKETRLSTCSDSLGFLPTPSSPSSSVPDTPVFLEAPQDAMSLTRSPVEKKMCHIDPRIKHQGYLHIYSSFNRRRWGQRWCVVRGSMLECYRNETSTVCELEVWLRNCFLRRATAETKSELGLMLEEKGVEKITIEPLNRSEMGRWLRTLMNESMTQQVPEGLEDVWEEEESPYHDIKTEDLNSSDGFNYKDPPEPPARPAHHYDLEDNDTLTTIDFNNSLSLNSPCSTGEENGEDESPHVRGNVTGELYTQVRKSSTGTMEEEMKEVNSVIKNNSLTKAEEGHFTFSSPRGANSPLGDTSVFGSSYQGDDGSGEGSMFADILTKINRHFSRENEQNDPDSTNQDHFRIESDHPSSENEQFTASSENTQDDIEQLLCENGLDEIVEDSDSDKNTDTAYNSGVNSENSSLERKNRGSDQGSLTHSQNDLDTMSQATDILVSPLEDSVTFPGCNDLVQIEVTSPDEDSNFQNMDQSDNGIALMDNSDTGDYPPIIQFLENDQSGWNGTENKKDFMNSKTSRDQCDSAIYEAEVDCEELPQVTLQKVEQLREHLVELKDKRISVRDQKNQMGTGSWERDSLEEEYLQLDHECKQVATQISVLEQQV</sequence>
<dbReference type="Pfam" id="PF00169">
    <property type="entry name" value="PH"/>
    <property type="match status" value="1"/>
</dbReference>
<feature type="region of interest" description="Disordered" evidence="6">
    <location>
        <begin position="506"/>
        <end position="529"/>
    </location>
</feature>
<evidence type="ECO:0000259" key="7">
    <source>
        <dbReference type="PROSITE" id="PS50003"/>
    </source>
</evidence>
<dbReference type="CDD" id="cd00821">
    <property type="entry name" value="PH"/>
    <property type="match status" value="1"/>
</dbReference>
<feature type="compositionally biased region" description="Basic and acidic residues" evidence="6">
    <location>
        <begin position="741"/>
        <end position="750"/>
    </location>
</feature>
<evidence type="ECO:0000256" key="6">
    <source>
        <dbReference type="SAM" id="MobiDB-lite"/>
    </source>
</evidence>
<evidence type="ECO:0000313" key="9">
    <source>
        <dbReference type="Proteomes" id="UP000242188"/>
    </source>
</evidence>
<feature type="coiled-coil region" evidence="5">
    <location>
        <begin position="1113"/>
        <end position="1164"/>
    </location>
</feature>
<feature type="compositionally biased region" description="Basic residues" evidence="6">
    <location>
        <begin position="520"/>
        <end position="529"/>
    </location>
</feature>
<feature type="domain" description="PH" evidence="7">
    <location>
        <begin position="627"/>
        <end position="724"/>
    </location>
</feature>
<feature type="region of interest" description="Disordered" evidence="6">
    <location>
        <begin position="901"/>
        <end position="937"/>
    </location>
</feature>
<comment type="subcellular location">
    <subcellularLocation>
        <location evidence="1">Cytoplasm</location>
    </subcellularLocation>
</comment>
<feature type="compositionally biased region" description="Polar residues" evidence="6">
    <location>
        <begin position="964"/>
        <end position="976"/>
    </location>
</feature>
<comment type="caution">
    <text evidence="8">The sequence shown here is derived from an EMBL/GenBank/DDBJ whole genome shotgun (WGS) entry which is preliminary data.</text>
</comment>
<keyword evidence="9" id="KW-1185">Reference proteome</keyword>
<dbReference type="SUPFAM" id="SSF50729">
    <property type="entry name" value="PH domain-like"/>
    <property type="match status" value="2"/>
</dbReference>
<name>A0A210PX95_MIZYE</name>
<reference evidence="8 9" key="1">
    <citation type="journal article" date="2017" name="Nat. Ecol. Evol.">
        <title>Scallop genome provides insights into evolution of bilaterian karyotype and development.</title>
        <authorList>
            <person name="Wang S."/>
            <person name="Zhang J."/>
            <person name="Jiao W."/>
            <person name="Li J."/>
            <person name="Xun X."/>
            <person name="Sun Y."/>
            <person name="Guo X."/>
            <person name="Huan P."/>
            <person name="Dong B."/>
            <person name="Zhang L."/>
            <person name="Hu X."/>
            <person name="Sun X."/>
            <person name="Wang J."/>
            <person name="Zhao C."/>
            <person name="Wang Y."/>
            <person name="Wang D."/>
            <person name="Huang X."/>
            <person name="Wang R."/>
            <person name="Lv J."/>
            <person name="Li Y."/>
            <person name="Zhang Z."/>
            <person name="Liu B."/>
            <person name="Lu W."/>
            <person name="Hui Y."/>
            <person name="Liang J."/>
            <person name="Zhou Z."/>
            <person name="Hou R."/>
            <person name="Li X."/>
            <person name="Liu Y."/>
            <person name="Li H."/>
            <person name="Ning X."/>
            <person name="Lin Y."/>
            <person name="Zhao L."/>
            <person name="Xing Q."/>
            <person name="Dou J."/>
            <person name="Li Y."/>
            <person name="Mao J."/>
            <person name="Guo H."/>
            <person name="Dou H."/>
            <person name="Li T."/>
            <person name="Mu C."/>
            <person name="Jiang W."/>
            <person name="Fu Q."/>
            <person name="Fu X."/>
            <person name="Miao Y."/>
            <person name="Liu J."/>
            <person name="Yu Q."/>
            <person name="Li R."/>
            <person name="Liao H."/>
            <person name="Li X."/>
            <person name="Kong Y."/>
            <person name="Jiang Z."/>
            <person name="Chourrout D."/>
            <person name="Li R."/>
            <person name="Bao Z."/>
        </authorList>
    </citation>
    <scope>NUCLEOTIDE SEQUENCE [LARGE SCALE GENOMIC DNA]</scope>
    <source>
        <strain evidence="8 9">PY_sf001</strain>
    </source>
</reference>
<dbReference type="Proteomes" id="UP000242188">
    <property type="component" value="Unassembled WGS sequence"/>
</dbReference>
<dbReference type="PANTHER" id="PTHR14338:SF7">
    <property type="entry name" value="PH DOMAIN-CONTAINING PROTEIN"/>
    <property type="match status" value="1"/>
</dbReference>
<evidence type="ECO:0000256" key="1">
    <source>
        <dbReference type="ARBA" id="ARBA00004496"/>
    </source>
</evidence>
<dbReference type="PROSITE" id="PS50003">
    <property type="entry name" value="PH_DOMAIN"/>
    <property type="match status" value="2"/>
</dbReference>
<dbReference type="AlphaFoldDB" id="A0A210PX95"/>
<feature type="region of interest" description="Disordered" evidence="6">
    <location>
        <begin position="212"/>
        <end position="306"/>
    </location>
</feature>
<feature type="compositionally biased region" description="Basic and acidic residues" evidence="6">
    <location>
        <begin position="292"/>
        <end position="303"/>
    </location>
</feature>
<dbReference type="GO" id="GO:0005829">
    <property type="term" value="C:cytosol"/>
    <property type="evidence" value="ECO:0007669"/>
    <property type="project" value="TreeGrafter"/>
</dbReference>
<evidence type="ECO:0000256" key="2">
    <source>
        <dbReference type="ARBA" id="ARBA00022490"/>
    </source>
</evidence>
<keyword evidence="3" id="KW-0677">Repeat</keyword>
<feature type="region of interest" description="Disordered" evidence="6">
    <location>
        <begin position="737"/>
        <end position="816"/>
    </location>
</feature>
<evidence type="ECO:0000256" key="5">
    <source>
        <dbReference type="SAM" id="Coils"/>
    </source>
</evidence>
<feature type="compositionally biased region" description="Pro residues" evidence="6">
    <location>
        <begin position="242"/>
        <end position="252"/>
    </location>
</feature>